<dbReference type="InterPro" id="IPR016181">
    <property type="entry name" value="Acyl_CoA_acyltransferase"/>
</dbReference>
<dbReference type="GO" id="GO:0016747">
    <property type="term" value="F:acyltransferase activity, transferring groups other than amino-acyl groups"/>
    <property type="evidence" value="ECO:0007669"/>
    <property type="project" value="InterPro"/>
</dbReference>
<dbReference type="Pfam" id="PF00583">
    <property type="entry name" value="Acetyltransf_1"/>
    <property type="match status" value="1"/>
</dbReference>
<keyword evidence="3" id="KW-1185">Reference proteome</keyword>
<dbReference type="Proteomes" id="UP000325827">
    <property type="component" value="Unassembled WGS sequence"/>
</dbReference>
<organism evidence="2 3">
    <name type="scientific">Microbacterium rhizomatis</name>
    <dbReference type="NCBI Taxonomy" id="1631477"/>
    <lineage>
        <taxon>Bacteria</taxon>
        <taxon>Bacillati</taxon>
        <taxon>Actinomycetota</taxon>
        <taxon>Actinomycetes</taxon>
        <taxon>Micrococcales</taxon>
        <taxon>Microbacteriaceae</taxon>
        <taxon>Microbacterium</taxon>
    </lineage>
</organism>
<evidence type="ECO:0000259" key="1">
    <source>
        <dbReference type="PROSITE" id="PS51186"/>
    </source>
</evidence>
<proteinExistence type="predicted"/>
<protein>
    <submittedName>
        <fullName evidence="2">GNAT family N-acetyltransferase</fullName>
    </submittedName>
</protein>
<keyword evidence="2" id="KW-0808">Transferase</keyword>
<gene>
    <name evidence="2" type="ORF">F6B43_03870</name>
</gene>
<dbReference type="OrthoDB" id="4119890at2"/>
<accession>A0A5J5J3Y3</accession>
<dbReference type="SUPFAM" id="SSF55729">
    <property type="entry name" value="Acyl-CoA N-acyltransferases (Nat)"/>
    <property type="match status" value="2"/>
</dbReference>
<comment type="caution">
    <text evidence="2">The sequence shown here is derived from an EMBL/GenBank/DDBJ whole genome shotgun (WGS) entry which is preliminary data.</text>
</comment>
<evidence type="ECO:0000313" key="3">
    <source>
        <dbReference type="Proteomes" id="UP000325827"/>
    </source>
</evidence>
<dbReference type="RefSeq" id="WP_150447559.1">
    <property type="nucleotide sequence ID" value="NZ_VYSA01000001.1"/>
</dbReference>
<dbReference type="EMBL" id="VYSA01000001">
    <property type="protein sequence ID" value="KAA9110786.1"/>
    <property type="molecule type" value="Genomic_DNA"/>
</dbReference>
<evidence type="ECO:0000313" key="2">
    <source>
        <dbReference type="EMBL" id="KAA9110786.1"/>
    </source>
</evidence>
<feature type="domain" description="N-acetyltransferase" evidence="1">
    <location>
        <begin position="27"/>
        <end position="196"/>
    </location>
</feature>
<sequence>MREHDATREVEIVPVQIPRDPHGNDAADFRSVIRLGNLMCRHDAGHDHLDQEPQQELPTWLDQTDTTRMAYLARRHGVDIGAVTLTIPNEVGTTTAEFDLCVHPDHWNEGAEQALLHRVEQIAKDRSRDIIQTWTLHRPGAGGPRLTPPTGFGSIPAHDRQTLFMIEEGFTFEQTERNSTFDLRGPFDLVERLHREALDAAGGDYRLVMWTAPTPAEHAEGFAYAISRMATDVPSGGMVFDEETWDAARVERRDARLLAGGHTVSVACVQHTPSGRIVAFNELVIGADHTRSTHQYGTLVLKEHRGHRLGTIVKTANLLRWRELVPESPRVSTFNAEENRPMLDINEAIGFTAASYAAAWKKVLA</sequence>
<dbReference type="Gene3D" id="3.40.630.30">
    <property type="match status" value="1"/>
</dbReference>
<name>A0A5J5J3Y3_9MICO</name>
<dbReference type="InterPro" id="IPR000182">
    <property type="entry name" value="GNAT_dom"/>
</dbReference>
<dbReference type="CDD" id="cd04301">
    <property type="entry name" value="NAT_SF"/>
    <property type="match status" value="1"/>
</dbReference>
<reference evidence="3" key="1">
    <citation type="submission" date="2019-09" db="EMBL/GenBank/DDBJ databases">
        <title>Mumia zhuanghuii sp. nov. isolated from the intestinal contents of plateau pika (Ochotona curzoniae) in the Qinghai-Tibet plateau of China.</title>
        <authorList>
            <person name="Tian Z."/>
        </authorList>
    </citation>
    <scope>NUCLEOTIDE SEQUENCE [LARGE SCALE GENOMIC DNA]</scope>
    <source>
        <strain evidence="3">JCM 30598</strain>
    </source>
</reference>
<dbReference type="AlphaFoldDB" id="A0A5J5J3Y3"/>
<dbReference type="PROSITE" id="PS51186">
    <property type="entry name" value="GNAT"/>
    <property type="match status" value="1"/>
</dbReference>